<dbReference type="AlphaFoldDB" id="A0A5C7J9P4"/>
<dbReference type="PANTHER" id="PTHR43574">
    <property type="entry name" value="EPIMERASE-RELATED"/>
    <property type="match status" value="1"/>
</dbReference>
<dbReference type="SUPFAM" id="SSF51735">
    <property type="entry name" value="NAD(P)-binding Rossmann-fold domains"/>
    <property type="match status" value="1"/>
</dbReference>
<dbReference type="Pfam" id="PF16363">
    <property type="entry name" value="GDP_Man_Dehyd"/>
    <property type="match status" value="1"/>
</dbReference>
<organism evidence="3 4">
    <name type="scientific">Candidatus Dojkabacteria bacterium</name>
    <dbReference type="NCBI Taxonomy" id="2099670"/>
    <lineage>
        <taxon>Bacteria</taxon>
        <taxon>Candidatus Dojkabacteria</taxon>
    </lineage>
</organism>
<name>A0A5C7J9P4_9BACT</name>
<comment type="caution">
    <text evidence="3">The sequence shown here is derived from an EMBL/GenBank/DDBJ whole genome shotgun (WGS) entry which is preliminary data.</text>
</comment>
<sequence length="318" mass="35984">MKVLITGGAGFIGSATAKALMDRGDTPILIDNFNDYYTPALKEDRIKKFLKAYKGKFTLYRVDIRDQKSLEKIFKKEKPEKIIHLAAMAGVRNSLKDPALYADVNVMGTIYLLDLAAKYQVKNFLYASSSSVYGNNKKLPFSETDPVDTPISPYAATKKATELLAHVYSHIHGLPTTGLRFFTVYGPWGRPDMALFDFTRAIYADETIKVYNRGKMTRNFTYIDDIVSGVLTCLDKNLPCAVMNIGGDKEEKLTRFIEVIEENIGKTAKKKMMPLQPGDVPSTVADIRRLRKLGWKPTTRIEVGIKNFVDWYREYFAL</sequence>
<dbReference type="Gene3D" id="3.90.25.10">
    <property type="entry name" value="UDP-galactose 4-epimerase, domain 1"/>
    <property type="match status" value="1"/>
</dbReference>
<evidence type="ECO:0000259" key="2">
    <source>
        <dbReference type="Pfam" id="PF16363"/>
    </source>
</evidence>
<dbReference type="Proteomes" id="UP000321026">
    <property type="component" value="Unassembled WGS sequence"/>
</dbReference>
<gene>
    <name evidence="3" type="ORF">E6Q11_01510</name>
</gene>
<dbReference type="InterPro" id="IPR036291">
    <property type="entry name" value="NAD(P)-bd_dom_sf"/>
</dbReference>
<reference evidence="3 4" key="1">
    <citation type="submission" date="2018-09" db="EMBL/GenBank/DDBJ databases">
        <title>Metagenome Assembled Genomes from an Advanced Water Purification Facility.</title>
        <authorList>
            <person name="Stamps B.W."/>
            <person name="Spear J.R."/>
        </authorList>
    </citation>
    <scope>NUCLEOTIDE SEQUENCE [LARGE SCALE GENOMIC DNA]</scope>
    <source>
        <strain evidence="3">Bin_63_2</strain>
    </source>
</reference>
<protein>
    <submittedName>
        <fullName evidence="3">SDR family NAD(P)-dependent oxidoreductase</fullName>
    </submittedName>
</protein>
<feature type="domain" description="NAD(P)-binding" evidence="2">
    <location>
        <begin position="4"/>
        <end position="307"/>
    </location>
</feature>
<dbReference type="PRINTS" id="PR01713">
    <property type="entry name" value="NUCEPIMERASE"/>
</dbReference>
<dbReference type="Gene3D" id="3.40.50.720">
    <property type="entry name" value="NAD(P)-binding Rossmann-like Domain"/>
    <property type="match status" value="1"/>
</dbReference>
<evidence type="ECO:0000313" key="3">
    <source>
        <dbReference type="EMBL" id="TXG78209.1"/>
    </source>
</evidence>
<dbReference type="InterPro" id="IPR016040">
    <property type="entry name" value="NAD(P)-bd_dom"/>
</dbReference>
<evidence type="ECO:0000256" key="1">
    <source>
        <dbReference type="ARBA" id="ARBA00023027"/>
    </source>
</evidence>
<accession>A0A5C7J9P4</accession>
<dbReference type="EMBL" id="SSDS01000024">
    <property type="protein sequence ID" value="TXG78209.1"/>
    <property type="molecule type" value="Genomic_DNA"/>
</dbReference>
<keyword evidence="1" id="KW-0520">NAD</keyword>
<evidence type="ECO:0000313" key="4">
    <source>
        <dbReference type="Proteomes" id="UP000321026"/>
    </source>
</evidence>
<proteinExistence type="predicted"/>